<keyword evidence="2" id="KW-1185">Reference proteome</keyword>
<proteinExistence type="predicted"/>
<dbReference type="PANTHER" id="PTHR47805:SF1">
    <property type="entry name" value="SAGA-ASSOCIATED FACTOR 73"/>
    <property type="match status" value="1"/>
</dbReference>
<name>A0ABQ8IAI2_9ROSI</name>
<dbReference type="EMBL" id="JAFEMO010000003">
    <property type="protein sequence ID" value="KAH7573632.1"/>
    <property type="molecule type" value="Genomic_DNA"/>
</dbReference>
<evidence type="ECO:0008006" key="3">
    <source>
        <dbReference type="Google" id="ProtNLM"/>
    </source>
</evidence>
<evidence type="ECO:0000313" key="2">
    <source>
        <dbReference type="Proteomes" id="UP000827721"/>
    </source>
</evidence>
<protein>
    <recommendedName>
        <fullName evidence="3">SAGA-associated factor 11</fullName>
    </recommendedName>
</protein>
<gene>
    <name evidence="1" type="ORF">JRO89_XS03G0183200</name>
</gene>
<organism evidence="1 2">
    <name type="scientific">Xanthoceras sorbifolium</name>
    <dbReference type="NCBI Taxonomy" id="99658"/>
    <lineage>
        <taxon>Eukaryota</taxon>
        <taxon>Viridiplantae</taxon>
        <taxon>Streptophyta</taxon>
        <taxon>Embryophyta</taxon>
        <taxon>Tracheophyta</taxon>
        <taxon>Spermatophyta</taxon>
        <taxon>Magnoliopsida</taxon>
        <taxon>eudicotyledons</taxon>
        <taxon>Gunneridae</taxon>
        <taxon>Pentapetalae</taxon>
        <taxon>rosids</taxon>
        <taxon>malvids</taxon>
        <taxon>Sapindales</taxon>
        <taxon>Sapindaceae</taxon>
        <taxon>Xanthoceroideae</taxon>
        <taxon>Xanthoceras</taxon>
    </lineage>
</organism>
<reference evidence="1 2" key="1">
    <citation type="submission" date="2021-02" db="EMBL/GenBank/DDBJ databases">
        <title>Plant Genome Project.</title>
        <authorList>
            <person name="Zhang R.-G."/>
        </authorList>
    </citation>
    <scope>NUCLEOTIDE SEQUENCE [LARGE SCALE GENOMIC DNA]</scope>
    <source>
        <tissue evidence="1">Leaves</tissue>
    </source>
</reference>
<evidence type="ECO:0000313" key="1">
    <source>
        <dbReference type="EMBL" id="KAH7573632.1"/>
    </source>
</evidence>
<accession>A0ABQ8IAI2</accession>
<dbReference type="PANTHER" id="PTHR47805">
    <property type="entry name" value="SAGA-ASSOCIATED FACTOR 73"/>
    <property type="match status" value="1"/>
</dbReference>
<dbReference type="InterPro" id="IPR037804">
    <property type="entry name" value="SGF73"/>
</dbReference>
<comment type="caution">
    <text evidence="1">The sequence shown here is derived from an EMBL/GenBank/DDBJ whole genome shotgun (WGS) entry which is preliminary data.</text>
</comment>
<dbReference type="Proteomes" id="UP000827721">
    <property type="component" value="Unassembled WGS sequence"/>
</dbReference>
<sequence length="479" mass="52641">MILQTVNSLRYTGSFVSMVCSLGSSRMAVMARLLEARSFSPTIAEEVSYQKLAVQNIYRELHEADEANLLDREDMHVFGLKPMADPLHLVCCNACKKPVKASQYAAHAELCRSIATEESILGVHGGTGNRKPRRKERKKLLTAYANQATLVGEQERSNLIDVDDTSSLSIDVKRNSACVDTASVMDASGVSPQNTDRSACTMPPPTKRSKLIAGEHPPISGDQKTTYSVTKILSTQEAHTCRDFPEQIIPRSEMVTDSVVDCKNLGQVRERCLQARVFDKNHCDVIKSDVPVPLASKIYYSQRNNRLKSTFSHMYQEASIKELCNDVVIPQVSNQNTMPLQASSQGGSSHKQVDDLLNRKLESSVHMPDKIISQSSESYLGKSGGCLPATNISNQFQADNVLRPQTTPVGLTRSKYLPKAYPYAGNSGKLLGTMQQPNGSVPVELVLTLVLDLNEIRLVLVSVMLVTSDRGDMLLLVSP</sequence>